<reference evidence="3" key="2">
    <citation type="submission" date="2021-04" db="EMBL/GenBank/DDBJ databases">
        <authorList>
            <person name="Gilroy R."/>
        </authorList>
    </citation>
    <scope>NUCLEOTIDE SEQUENCE</scope>
    <source>
        <strain evidence="3">G3-2149</strain>
    </source>
</reference>
<feature type="signal peptide" evidence="2">
    <location>
        <begin position="1"/>
        <end position="23"/>
    </location>
</feature>
<name>A0A9E2L7K7_9BACT</name>
<dbReference type="EMBL" id="JAHLFU010000080">
    <property type="protein sequence ID" value="MBU3852998.1"/>
    <property type="molecule type" value="Genomic_DNA"/>
</dbReference>
<feature type="coiled-coil region" evidence="1">
    <location>
        <begin position="81"/>
        <end position="157"/>
    </location>
</feature>
<protein>
    <recommendedName>
        <fullName evidence="5">Cell surface protein</fullName>
    </recommendedName>
</protein>
<evidence type="ECO:0000313" key="3">
    <source>
        <dbReference type="EMBL" id="MBU3852998.1"/>
    </source>
</evidence>
<gene>
    <name evidence="3" type="ORF">H9789_04130</name>
</gene>
<accession>A0A9E2L7K7</accession>
<feature type="coiled-coil region" evidence="1">
    <location>
        <begin position="25"/>
        <end position="52"/>
    </location>
</feature>
<organism evidence="3 4">
    <name type="scientific">Candidatus Paraprevotella stercoravium</name>
    <dbReference type="NCBI Taxonomy" id="2838725"/>
    <lineage>
        <taxon>Bacteria</taxon>
        <taxon>Pseudomonadati</taxon>
        <taxon>Bacteroidota</taxon>
        <taxon>Bacteroidia</taxon>
        <taxon>Bacteroidales</taxon>
        <taxon>Prevotellaceae</taxon>
        <taxon>Paraprevotella</taxon>
    </lineage>
</organism>
<comment type="caution">
    <text evidence="3">The sequence shown here is derived from an EMBL/GenBank/DDBJ whole genome shotgun (WGS) entry which is preliminary data.</text>
</comment>
<dbReference type="Proteomes" id="UP000823865">
    <property type="component" value="Unassembled WGS sequence"/>
</dbReference>
<evidence type="ECO:0000313" key="4">
    <source>
        <dbReference type="Proteomes" id="UP000823865"/>
    </source>
</evidence>
<evidence type="ECO:0008006" key="5">
    <source>
        <dbReference type="Google" id="ProtNLM"/>
    </source>
</evidence>
<reference evidence="3" key="1">
    <citation type="journal article" date="2021" name="PeerJ">
        <title>Extensive microbial diversity within the chicken gut microbiome revealed by metagenomics and culture.</title>
        <authorList>
            <person name="Gilroy R."/>
            <person name="Ravi A."/>
            <person name="Getino M."/>
            <person name="Pursley I."/>
            <person name="Horton D.L."/>
            <person name="Alikhan N.F."/>
            <person name="Baker D."/>
            <person name="Gharbi K."/>
            <person name="Hall N."/>
            <person name="Watson M."/>
            <person name="Adriaenssens E.M."/>
            <person name="Foster-Nyarko E."/>
            <person name="Jarju S."/>
            <person name="Secka A."/>
            <person name="Antonio M."/>
            <person name="Oren A."/>
            <person name="Chaudhuri R.R."/>
            <person name="La Ragione R."/>
            <person name="Hildebrand F."/>
            <person name="Pallen M.J."/>
        </authorList>
    </citation>
    <scope>NUCLEOTIDE SEQUENCE</scope>
    <source>
        <strain evidence="3">G3-2149</strain>
    </source>
</reference>
<sequence length="1002" mass="108276">MKKNFIKVSVICALTLASSTAVVSCSDYDDDIKNQQEQIDALKKQLDASKTEITEGLNSAIEGLKAEITEIAGSKADAASVQALEQKAAELQQALDSKASNEQIAALSEEVKGLINNVNSELSAAMEGQKAELENQIKALQAKQDELNQKIEGLDNSQEISEIQGQLGTISASLAEAQNNLKTILDANYGEKITDLQQRVTNLEGLKTELENYTDEAIKNLKPEITAEIQAAINGVKELIPENLDSRLTTLEEKIANYVTANDLQAEVEALESLINTKEEGLKALINGKVSQNDFNTLKDKVEALEGEIVSSEAIDEKIKTEIKALRDDVKKLLGVMVQSIMYVPQFDSNLQPTQVTFNTLYAQPKTGGSKAKVADNVTSKVQFRVTPASAAASFKDNYKIAFEGKWIGATRAAQPNYLNAEYVADADAEAKGIVTFNVSRSSEFAAGQAYALCAHITAINEEGKTENLTDISSDFFVSSHSDITVNNIEVVAPNFNGAKTVAWNDTKTSFTPGTVTLKGTKVGGGTINDLASIFGADKFAVKYALTGTGANAFQIDANTGEIKVKSASSSAINSKAGVKATATAAGVSYETTFDRASFEITKDIKTYSETVDVNWLTIATQKITVDLLDAAHKTKIADAFGISTNDWANIVGTAQIDDNLGSVSGVTLTKTGGALSLEIAQFTHIAADKVVTITLKDKTASGTTQSSSEYEIKLTIKATQYVDDKLNLTKQEAVWDNNRVTLTPTFEMSNGKVNKMNLNVDVTSIYKNFDTDIRNIHSNFAHVTIVAPTNSVNGVTRANYNSKTAATEDDKTMKINQATYAGGATIQAQTKFVYDNDQVVNSKTQNFTFGVQQLSGTFVNEAPAEVKFGSKNESKQLTGLSWKDYLNRVMWVDGKKQIYDAQSMPNAAFAVDPFSNDIYAMTGSVPTYSIEQDNNYLNVNRNTGVITLTEEGKNKAFANDYTATLVVTINQPRWGAINGLGTAQNGKYKLTFKVVIPKGIQ</sequence>
<keyword evidence="1" id="KW-0175">Coiled coil</keyword>
<dbReference type="AlphaFoldDB" id="A0A9E2L7K7"/>
<evidence type="ECO:0000256" key="2">
    <source>
        <dbReference type="SAM" id="SignalP"/>
    </source>
</evidence>
<dbReference type="PROSITE" id="PS51257">
    <property type="entry name" value="PROKAR_LIPOPROTEIN"/>
    <property type="match status" value="1"/>
</dbReference>
<feature type="chain" id="PRO_5039128684" description="Cell surface protein" evidence="2">
    <location>
        <begin position="24"/>
        <end position="1002"/>
    </location>
</feature>
<keyword evidence="2" id="KW-0732">Signal</keyword>
<proteinExistence type="predicted"/>
<dbReference type="Gene3D" id="1.10.287.1490">
    <property type="match status" value="1"/>
</dbReference>
<evidence type="ECO:0000256" key="1">
    <source>
        <dbReference type="SAM" id="Coils"/>
    </source>
</evidence>